<comment type="caution">
    <text evidence="2">The sequence shown here is derived from an EMBL/GenBank/DDBJ whole genome shotgun (WGS) entry which is preliminary data.</text>
</comment>
<evidence type="ECO:0000313" key="2">
    <source>
        <dbReference type="EMBL" id="KMQ83152.1"/>
    </source>
</evidence>
<dbReference type="EMBL" id="LBMM01021056">
    <property type="protein sequence ID" value="KMQ83152.1"/>
    <property type="molecule type" value="Genomic_DNA"/>
</dbReference>
<dbReference type="AlphaFoldDB" id="A0A0J7JYJ4"/>
<sequence length="256" mass="29713">MDSGEGQLLRVLNTNTQEHPVDSSGHGHDIQQSQLKTANELILYNQWKAAEQRIARLEAPISLLQSRLNQAGYKDDLSYSTDEAEFDSDAREKRDVNKETEYILVKRASKKRKASNTPKTSPQILSGTTKQADQQRQNRRMREQAPPPIYVIGIKYHDLEQAIRPTNTKLKVTNQPHPEQFKINFIDYVEYRRLLNLFSERKIEWYTFSDKQNRPIRVMARGLHAETDPVTIKNDLKRMINKQIKGSRNDNNKING</sequence>
<reference evidence="2 3" key="1">
    <citation type="submission" date="2015-04" db="EMBL/GenBank/DDBJ databases">
        <title>Lasius niger genome sequencing.</title>
        <authorList>
            <person name="Konorov E.A."/>
            <person name="Nikitin M.A."/>
            <person name="Kirill M.V."/>
            <person name="Chang P."/>
        </authorList>
    </citation>
    <scope>NUCLEOTIDE SEQUENCE [LARGE SCALE GENOMIC DNA]</scope>
    <source>
        <tissue evidence="2">Whole</tissue>
    </source>
</reference>
<feature type="region of interest" description="Disordered" evidence="1">
    <location>
        <begin position="107"/>
        <end position="147"/>
    </location>
</feature>
<evidence type="ECO:0000313" key="3">
    <source>
        <dbReference type="Proteomes" id="UP000036403"/>
    </source>
</evidence>
<keyword evidence="3" id="KW-1185">Reference proteome</keyword>
<dbReference type="PaxDb" id="67767-A0A0J7JYJ4"/>
<feature type="compositionally biased region" description="Polar residues" evidence="1">
    <location>
        <begin position="115"/>
        <end position="135"/>
    </location>
</feature>
<gene>
    <name evidence="2" type="ORF">RF55_20779</name>
</gene>
<accession>A0A0J7JYJ4</accession>
<name>A0A0J7JYJ4_LASNI</name>
<dbReference type="OrthoDB" id="10035396at2759"/>
<evidence type="ECO:0000256" key="1">
    <source>
        <dbReference type="SAM" id="MobiDB-lite"/>
    </source>
</evidence>
<proteinExistence type="predicted"/>
<dbReference type="Proteomes" id="UP000036403">
    <property type="component" value="Unassembled WGS sequence"/>
</dbReference>
<protein>
    <submittedName>
        <fullName evidence="2">Nucleic-acid-binding protein from mobile element jockey-like protein</fullName>
    </submittedName>
</protein>
<organism evidence="2 3">
    <name type="scientific">Lasius niger</name>
    <name type="common">Black garden ant</name>
    <dbReference type="NCBI Taxonomy" id="67767"/>
    <lineage>
        <taxon>Eukaryota</taxon>
        <taxon>Metazoa</taxon>
        <taxon>Ecdysozoa</taxon>
        <taxon>Arthropoda</taxon>
        <taxon>Hexapoda</taxon>
        <taxon>Insecta</taxon>
        <taxon>Pterygota</taxon>
        <taxon>Neoptera</taxon>
        <taxon>Endopterygota</taxon>
        <taxon>Hymenoptera</taxon>
        <taxon>Apocrita</taxon>
        <taxon>Aculeata</taxon>
        <taxon>Formicoidea</taxon>
        <taxon>Formicidae</taxon>
        <taxon>Formicinae</taxon>
        <taxon>Lasius</taxon>
        <taxon>Lasius</taxon>
    </lineage>
</organism>